<proteinExistence type="predicted"/>
<dbReference type="Gene3D" id="3.40.50.150">
    <property type="entry name" value="Vaccinia Virus protein VP39"/>
    <property type="match status" value="1"/>
</dbReference>
<dbReference type="EMBL" id="MFZF01000018">
    <property type="protein sequence ID" value="OGK16274.1"/>
    <property type="molecule type" value="Genomic_DNA"/>
</dbReference>
<feature type="domain" description="CBS" evidence="3">
    <location>
        <begin position="86"/>
        <end position="145"/>
    </location>
</feature>
<dbReference type="CDD" id="cd02440">
    <property type="entry name" value="AdoMet_MTases"/>
    <property type="match status" value="1"/>
</dbReference>
<accession>A0A1F7GBQ3</accession>
<dbReference type="CDD" id="cd04584">
    <property type="entry name" value="CBS_pair_AcuB_like"/>
    <property type="match status" value="1"/>
</dbReference>
<gene>
    <name evidence="4" type="ORF">A2690_02715</name>
</gene>
<dbReference type="Proteomes" id="UP000178372">
    <property type="component" value="Unassembled WGS sequence"/>
</dbReference>
<evidence type="ECO:0000259" key="3">
    <source>
        <dbReference type="PROSITE" id="PS51371"/>
    </source>
</evidence>
<dbReference type="Pfam" id="PF00571">
    <property type="entry name" value="CBS"/>
    <property type="match status" value="2"/>
</dbReference>
<dbReference type="Gene3D" id="3.10.580.10">
    <property type="entry name" value="CBS-domain"/>
    <property type="match status" value="1"/>
</dbReference>
<dbReference type="PANTHER" id="PTHR43080">
    <property type="entry name" value="CBS DOMAIN-CONTAINING PROTEIN CBSX3, MITOCHONDRIAL"/>
    <property type="match status" value="1"/>
</dbReference>
<dbReference type="SMART" id="SM00116">
    <property type="entry name" value="CBS"/>
    <property type="match status" value="2"/>
</dbReference>
<dbReference type="InterPro" id="IPR029063">
    <property type="entry name" value="SAM-dependent_MTases_sf"/>
</dbReference>
<feature type="domain" description="CBS" evidence="3">
    <location>
        <begin position="1"/>
        <end position="56"/>
    </location>
</feature>
<keyword evidence="1 2" id="KW-0129">CBS domain</keyword>
<dbReference type="SUPFAM" id="SSF54631">
    <property type="entry name" value="CBS-domain pair"/>
    <property type="match status" value="1"/>
</dbReference>
<dbReference type="PROSITE" id="PS51371">
    <property type="entry name" value="CBS"/>
    <property type="match status" value="2"/>
</dbReference>
<evidence type="ECO:0000256" key="1">
    <source>
        <dbReference type="ARBA" id="ARBA00023122"/>
    </source>
</evidence>
<dbReference type="InterPro" id="IPR051257">
    <property type="entry name" value="Diverse_CBS-Domain"/>
</dbReference>
<dbReference type="InterPro" id="IPR046342">
    <property type="entry name" value="CBS_dom_sf"/>
</dbReference>
<dbReference type="Pfam" id="PF13649">
    <property type="entry name" value="Methyltransf_25"/>
    <property type="match status" value="1"/>
</dbReference>
<reference evidence="4 5" key="1">
    <citation type="journal article" date="2016" name="Nat. Commun.">
        <title>Thousands of microbial genomes shed light on interconnected biogeochemical processes in an aquifer system.</title>
        <authorList>
            <person name="Anantharaman K."/>
            <person name="Brown C.T."/>
            <person name="Hug L.A."/>
            <person name="Sharon I."/>
            <person name="Castelle C.J."/>
            <person name="Probst A.J."/>
            <person name="Thomas B.C."/>
            <person name="Singh A."/>
            <person name="Wilkins M.J."/>
            <person name="Karaoz U."/>
            <person name="Brodie E.L."/>
            <person name="Williams K.H."/>
            <person name="Hubbard S.S."/>
            <person name="Banfield J.F."/>
        </authorList>
    </citation>
    <scope>NUCLEOTIDE SEQUENCE [LARGE SCALE GENOMIC DNA]</scope>
</reference>
<evidence type="ECO:0000256" key="2">
    <source>
        <dbReference type="PROSITE-ProRule" id="PRU00703"/>
    </source>
</evidence>
<evidence type="ECO:0000313" key="5">
    <source>
        <dbReference type="Proteomes" id="UP000178372"/>
    </source>
</evidence>
<dbReference type="InterPro" id="IPR000644">
    <property type="entry name" value="CBS_dom"/>
</dbReference>
<sequence>MQRTVVTISPTDPAVKAIKTIFNLGFNSVPVVEKKKIVGIITDDDILKKLFPSMSEFMADMVAGRNFEAMEINMRHLMNTPVSDIMTKDVITATPDTPIMKAQSLMLLHGFAHIPVVEKDKKLIGIIAQGDIFKALVESEIPQDSSEEYHQWLASHWDLVVPWERRLDFEIPSLHRLFKQYKITNVIDVFCGTGEHDIALAKKGYHVLGLNRGTLMHRHAVEKFIQQPIDVQKNIKFRYGNYKKLIDKNDSPADAVVFLGNALGHLTDDCQQVLKSAFTKIPNKTGLLVLQLTNIDKIINVKKRLQDFVIVPSRVAKTSEYAFLQFYDPPRLGSKFATLTMSILFYRLKRWHQKAINSTSIIYFNQRNIESLLKRIGFSKIEFFGSNHNQALFDKKFDPKMHDYMNVVAYK</sequence>
<dbReference type="AlphaFoldDB" id="A0A1F7GBQ3"/>
<name>A0A1F7GBQ3_9BACT</name>
<comment type="caution">
    <text evidence="4">The sequence shown here is derived from an EMBL/GenBank/DDBJ whole genome shotgun (WGS) entry which is preliminary data.</text>
</comment>
<dbReference type="PANTHER" id="PTHR43080:SF2">
    <property type="entry name" value="CBS DOMAIN-CONTAINING PROTEIN"/>
    <property type="match status" value="1"/>
</dbReference>
<dbReference type="SUPFAM" id="SSF53335">
    <property type="entry name" value="S-adenosyl-L-methionine-dependent methyltransferases"/>
    <property type="match status" value="1"/>
</dbReference>
<evidence type="ECO:0000313" key="4">
    <source>
        <dbReference type="EMBL" id="OGK16274.1"/>
    </source>
</evidence>
<organism evidence="4 5">
    <name type="scientific">Candidatus Roizmanbacteria bacterium RIFCSPHIGHO2_01_FULL_39_12b</name>
    <dbReference type="NCBI Taxonomy" id="1802030"/>
    <lineage>
        <taxon>Bacteria</taxon>
        <taxon>Candidatus Roizmaniibacteriota</taxon>
    </lineage>
</organism>
<dbReference type="Gene3D" id="2.20.25.110">
    <property type="entry name" value="S-adenosyl-L-methionine-dependent methyltransferases"/>
    <property type="match status" value="1"/>
</dbReference>
<dbReference type="InterPro" id="IPR041698">
    <property type="entry name" value="Methyltransf_25"/>
</dbReference>
<protein>
    <recommendedName>
        <fullName evidence="3">CBS domain-containing protein</fullName>
    </recommendedName>
</protein>